<evidence type="ECO:0000313" key="1">
    <source>
        <dbReference type="EMBL" id="RFU71056.1"/>
    </source>
</evidence>
<dbReference type="Pfam" id="PF13076">
    <property type="entry name" value="Fur_reg_FbpA"/>
    <property type="match status" value="1"/>
</dbReference>
<protein>
    <submittedName>
        <fullName evidence="1">Fur-regulated basic protein FbpA</fullName>
    </submittedName>
</protein>
<evidence type="ECO:0000313" key="2">
    <source>
        <dbReference type="Proteomes" id="UP000264541"/>
    </source>
</evidence>
<sequence>MSNQLRTAMEELKQYYIQKLAAAGLFTKNEQESLHLTLSELENMFRYVPKRKSRT</sequence>
<keyword evidence="2" id="KW-1185">Reference proteome</keyword>
<dbReference type="Proteomes" id="UP000264541">
    <property type="component" value="Unassembled WGS sequence"/>
</dbReference>
<dbReference type="AlphaFoldDB" id="A0A372LSN3"/>
<gene>
    <name evidence="1" type="primary">fbpA</name>
    <name evidence="1" type="ORF">D0469_03720</name>
</gene>
<dbReference type="RefSeq" id="WP_117325283.1">
    <property type="nucleotide sequence ID" value="NZ_QVTE01000008.1"/>
</dbReference>
<comment type="caution">
    <text evidence="1">The sequence shown here is derived from an EMBL/GenBank/DDBJ whole genome shotgun (WGS) entry which is preliminary data.</text>
</comment>
<reference evidence="1 2" key="1">
    <citation type="submission" date="2018-08" db="EMBL/GenBank/DDBJ databases">
        <title>Bacillus chawlae sp. nov., Bacillus glennii sp. nov., and Bacillus saganii sp. nov. Isolated from the Vehicle Assembly Building at Kennedy Space Center where the Viking Spacecraft were Assembled.</title>
        <authorList>
            <person name="Seuylemezian A."/>
            <person name="Vaishampayan P."/>
        </authorList>
    </citation>
    <scope>NUCLEOTIDE SEQUENCE [LARGE SCALE GENOMIC DNA]</scope>
    <source>
        <strain evidence="1 2">V47-23a</strain>
    </source>
</reference>
<accession>A0A372LSN3</accession>
<dbReference type="EMBL" id="QVTE01000008">
    <property type="protein sequence ID" value="RFU71056.1"/>
    <property type="molecule type" value="Genomic_DNA"/>
</dbReference>
<dbReference type="OrthoDB" id="2941155at2"/>
<dbReference type="InterPro" id="IPR025072">
    <property type="entry name" value="Fur_reg_FbpA"/>
</dbReference>
<name>A0A372LSN3_9BACI</name>
<organism evidence="1 2">
    <name type="scientific">Peribacillus saganii</name>
    <dbReference type="NCBI Taxonomy" id="2303992"/>
    <lineage>
        <taxon>Bacteria</taxon>
        <taxon>Bacillati</taxon>
        <taxon>Bacillota</taxon>
        <taxon>Bacilli</taxon>
        <taxon>Bacillales</taxon>
        <taxon>Bacillaceae</taxon>
        <taxon>Peribacillus</taxon>
    </lineage>
</organism>
<proteinExistence type="predicted"/>